<feature type="transmembrane region" description="Helical" evidence="8">
    <location>
        <begin position="254"/>
        <end position="275"/>
    </location>
</feature>
<dbReference type="PROSITE" id="PS50929">
    <property type="entry name" value="ABC_TM1F"/>
    <property type="match status" value="2"/>
</dbReference>
<dbReference type="PROSITE" id="PS00211">
    <property type="entry name" value="ABC_TRANSPORTER_1"/>
    <property type="match status" value="1"/>
</dbReference>
<evidence type="ECO:0000256" key="8">
    <source>
        <dbReference type="SAM" id="Phobius"/>
    </source>
</evidence>
<feature type="transmembrane region" description="Helical" evidence="8">
    <location>
        <begin position="139"/>
        <end position="156"/>
    </location>
</feature>
<evidence type="ECO:0000256" key="3">
    <source>
        <dbReference type="ARBA" id="ARBA00022741"/>
    </source>
</evidence>
<dbReference type="PROSITE" id="PS50893">
    <property type="entry name" value="ABC_TRANSPORTER_2"/>
    <property type="match status" value="2"/>
</dbReference>
<feature type="domain" description="ABC transmembrane type-1" evidence="10">
    <location>
        <begin position="3"/>
        <end position="283"/>
    </location>
</feature>
<feature type="domain" description="ABC transporter" evidence="9">
    <location>
        <begin position="317"/>
        <end position="578"/>
    </location>
</feature>
<feature type="region of interest" description="Disordered" evidence="7">
    <location>
        <begin position="555"/>
        <end position="586"/>
    </location>
</feature>
<dbReference type="InterPro" id="IPR003593">
    <property type="entry name" value="AAA+_ATPase"/>
</dbReference>
<dbReference type="CDD" id="cd18543">
    <property type="entry name" value="ABC_6TM_Rv0194_D1_like"/>
    <property type="match status" value="1"/>
</dbReference>
<evidence type="ECO:0000256" key="5">
    <source>
        <dbReference type="ARBA" id="ARBA00022989"/>
    </source>
</evidence>
<accession>A0ABN6TY20</accession>
<dbReference type="Gene3D" id="1.20.1560.10">
    <property type="entry name" value="ABC transporter type 1, transmembrane domain"/>
    <property type="match status" value="2"/>
</dbReference>
<feature type="domain" description="ABC transmembrane type-1" evidence="10">
    <location>
        <begin position="638"/>
        <end position="920"/>
    </location>
</feature>
<feature type="transmembrane region" description="Helical" evidence="8">
    <location>
        <begin position="887"/>
        <end position="909"/>
    </location>
</feature>
<dbReference type="SUPFAM" id="SSF90123">
    <property type="entry name" value="ABC transporter transmembrane region"/>
    <property type="match status" value="2"/>
</dbReference>
<feature type="transmembrane region" description="Helical" evidence="8">
    <location>
        <begin position="777"/>
        <end position="795"/>
    </location>
</feature>
<dbReference type="InterPro" id="IPR017871">
    <property type="entry name" value="ABC_transporter-like_CS"/>
</dbReference>
<dbReference type="Proteomes" id="UP001317870">
    <property type="component" value="Chromosome"/>
</dbReference>
<protein>
    <submittedName>
        <fullName evidence="11">ABC transporter ATP-binding protein</fullName>
    </submittedName>
</protein>
<name>A0ABN6TY20_9NOCA</name>
<evidence type="ECO:0000256" key="2">
    <source>
        <dbReference type="ARBA" id="ARBA00022692"/>
    </source>
</evidence>
<dbReference type="SUPFAM" id="SSF52540">
    <property type="entry name" value="P-loop containing nucleoside triphosphate hydrolases"/>
    <property type="match status" value="2"/>
</dbReference>
<dbReference type="GO" id="GO:0005524">
    <property type="term" value="F:ATP binding"/>
    <property type="evidence" value="ECO:0007669"/>
    <property type="project" value="UniProtKB-KW"/>
</dbReference>
<feature type="transmembrane region" description="Helical" evidence="8">
    <location>
        <begin position="858"/>
        <end position="881"/>
    </location>
</feature>
<organism evidence="11 12">
    <name type="scientific">Nocardia sputorum</name>
    <dbReference type="NCBI Taxonomy" id="2984338"/>
    <lineage>
        <taxon>Bacteria</taxon>
        <taxon>Bacillati</taxon>
        <taxon>Actinomycetota</taxon>
        <taxon>Actinomycetes</taxon>
        <taxon>Mycobacteriales</taxon>
        <taxon>Nocardiaceae</taxon>
        <taxon>Nocardia</taxon>
    </lineage>
</organism>
<keyword evidence="4 11" id="KW-0067">ATP-binding</keyword>
<evidence type="ECO:0000259" key="9">
    <source>
        <dbReference type="PROSITE" id="PS50893"/>
    </source>
</evidence>
<keyword evidence="2 8" id="KW-0812">Transmembrane</keyword>
<dbReference type="SMART" id="SM00382">
    <property type="entry name" value="AAA"/>
    <property type="match status" value="2"/>
</dbReference>
<dbReference type="InterPro" id="IPR027417">
    <property type="entry name" value="P-loop_NTPase"/>
</dbReference>
<evidence type="ECO:0000313" key="12">
    <source>
        <dbReference type="Proteomes" id="UP001317870"/>
    </source>
</evidence>
<proteinExistence type="predicted"/>
<dbReference type="InterPro" id="IPR036640">
    <property type="entry name" value="ABC1_TM_sf"/>
</dbReference>
<keyword evidence="6 8" id="KW-0472">Membrane</keyword>
<feature type="transmembrane region" description="Helical" evidence="8">
    <location>
        <begin position="224"/>
        <end position="248"/>
    </location>
</feature>
<evidence type="ECO:0000259" key="10">
    <source>
        <dbReference type="PROSITE" id="PS50929"/>
    </source>
</evidence>
<feature type="transmembrane region" description="Helical" evidence="8">
    <location>
        <begin position="674"/>
        <end position="698"/>
    </location>
</feature>
<dbReference type="EMBL" id="AP026978">
    <property type="protein sequence ID" value="BDT97839.1"/>
    <property type="molecule type" value="Genomic_DNA"/>
</dbReference>
<gene>
    <name evidence="11" type="ORF">IFM12276_08680</name>
</gene>
<evidence type="ECO:0000256" key="7">
    <source>
        <dbReference type="SAM" id="MobiDB-lite"/>
    </source>
</evidence>
<evidence type="ECO:0000256" key="6">
    <source>
        <dbReference type="ARBA" id="ARBA00023136"/>
    </source>
</evidence>
<dbReference type="Pfam" id="PF00664">
    <property type="entry name" value="ABC_membrane"/>
    <property type="match status" value="2"/>
</dbReference>
<feature type="transmembrane region" description="Helical" evidence="8">
    <location>
        <begin position="111"/>
        <end position="133"/>
    </location>
</feature>
<keyword evidence="3" id="KW-0547">Nucleotide-binding</keyword>
<evidence type="ECO:0000256" key="1">
    <source>
        <dbReference type="ARBA" id="ARBA00004651"/>
    </source>
</evidence>
<evidence type="ECO:0000313" key="11">
    <source>
        <dbReference type="EMBL" id="BDT97839.1"/>
    </source>
</evidence>
<reference evidence="11 12" key="1">
    <citation type="submission" date="2022-11" db="EMBL/GenBank/DDBJ databases">
        <title>Genome Sequencing of Nocardia sp. ON39_IFM12276 and assembly.</title>
        <authorList>
            <person name="Shimojima M."/>
            <person name="Toyokawa M."/>
            <person name="Uesaka K."/>
        </authorList>
    </citation>
    <scope>NUCLEOTIDE SEQUENCE [LARGE SCALE GENOMIC DNA]</scope>
    <source>
        <strain evidence="11 12">IFM 12276</strain>
    </source>
</reference>
<dbReference type="Pfam" id="PF00005">
    <property type="entry name" value="ABC_tran"/>
    <property type="match status" value="2"/>
</dbReference>
<dbReference type="InterPro" id="IPR003439">
    <property type="entry name" value="ABC_transporter-like_ATP-bd"/>
</dbReference>
<dbReference type="CDD" id="cd18546">
    <property type="entry name" value="ABC_6TM_Rv0194_D2_like"/>
    <property type="match status" value="1"/>
</dbReference>
<dbReference type="PANTHER" id="PTHR43394">
    <property type="entry name" value="ATP-DEPENDENT PERMEASE MDL1, MITOCHONDRIAL"/>
    <property type="match status" value="1"/>
</dbReference>
<keyword evidence="5 8" id="KW-1133">Transmembrane helix</keyword>
<sequence length="1241" mass="129806">MLAGLAAAVLGGAIVETAGPLLTKRAVDAAGIGDVAAISAVAWLIVVLAVSRSAAGFGRRWLAGRLSLDVQHSLRVHLLGALQRLDGVGQDTLRTGQVVSRSITDLQLVQGLLAMVPLSGMALLEFGLAAAVMTWLSPPLAAVALLVVPAIGLVVYRMRPRLHAATWSAQQRAADLAQHVEETVTGVRVVKGFGQEARMVDLLERHGRKLFAERMRAARIDAGFAPTVATIPQLGMVAVIALGGLLALHGSIGIGTFVAFAAYVAVMTGTARILSSVIVMAQLTRAAAERVFQVIDTAPVIADPERPAELPDGPLGIEIDALTFGFDPDRPVLRELDLRVRPGETVAVIGPAGSGKSTLALLLPRFYAPDAGSIRLFTGAPAHAGASDAFARASSPAGTSSAETTGVDIADVRAADLRAAIGVVFDDPFLFSDTIAANIALGRPEATDEEIRQAAVQAAADEFITELPDGYDTVVGERGLTLSGGQRQRIALARTLLARPRILVLDDATSAVDAVTEAAIFDALPDRGGRTTLILAHRESTLAHADRVIRLPAPAGHLAPEPHVDAAPAAKGRAPDSSAGRRFGSAAADISETPELRRTIELLPPATEQPGMDAQRLREPDPRFRLARLLRPVRRLVLTVMALLAADAAIAIAFPPLVRYAIDGGVLGGDAAALVRATLLGTVLAAAGWAVGAATTLLTARTGERVLFALRVRSFAHLQRLGLDYYERELSGRIMTRMTTDVDALSTFLQTGVATTLVGLLTLVGITVALLVIDVSLALVVLATVPALLIATVLFRRVSSTAYTVSREHVSAVNADFQENVTGLRAVQANRHEPRAARRFAEYSQRYRNSRLRAQRAIALYFAFVVGWADVALAAVVFFGARDVASGATSAGTLIAFVLYLELLFVPILQLSQVFDSYQQARVGLRRIGDLLRTPSSIAADPADPVPIGARLRGEVAFDDVRFHYAGSHIPALDGVSLRIPAGSTLALVGPTGAGKSTVVKLLARLYDLPPDPGGRTRRGPAAVAKNGASADPVAPGAIRVDGADVRDYRLADYRARLGIVPQEAHLFTGDVASNIAFGKPSATPEEIAAAAAAVGAAEMIAALPLGMHQPVGERGRGLSAGQRQLIALARAELVAPDLLLLDEATATLDPDTEASVLAASRSLTRDRTTVIVAHRLGTAARADRIAVVDHGRIVEFGPHAELLAAGGPYARLWAVAAASEGIFSGDDGSSPIGSGVSGGQ</sequence>
<feature type="transmembrane region" description="Helical" evidence="8">
    <location>
        <begin position="27"/>
        <end position="50"/>
    </location>
</feature>
<keyword evidence="12" id="KW-1185">Reference proteome</keyword>
<feature type="transmembrane region" description="Helical" evidence="8">
    <location>
        <begin position="633"/>
        <end position="654"/>
    </location>
</feature>
<dbReference type="PANTHER" id="PTHR43394:SF1">
    <property type="entry name" value="ATP-BINDING CASSETTE SUB-FAMILY B MEMBER 10, MITOCHONDRIAL"/>
    <property type="match status" value="1"/>
</dbReference>
<comment type="subcellular location">
    <subcellularLocation>
        <location evidence="1">Cell membrane</location>
        <topology evidence="1">Multi-pass membrane protein</topology>
    </subcellularLocation>
</comment>
<feature type="compositionally biased region" description="Low complexity" evidence="7">
    <location>
        <begin position="577"/>
        <end position="586"/>
    </location>
</feature>
<feature type="transmembrane region" description="Helical" evidence="8">
    <location>
        <begin position="747"/>
        <end position="771"/>
    </location>
</feature>
<dbReference type="Gene3D" id="3.40.50.300">
    <property type="entry name" value="P-loop containing nucleotide triphosphate hydrolases"/>
    <property type="match status" value="2"/>
</dbReference>
<dbReference type="InterPro" id="IPR011527">
    <property type="entry name" value="ABC1_TM_dom"/>
</dbReference>
<dbReference type="InterPro" id="IPR039421">
    <property type="entry name" value="Type_1_exporter"/>
</dbReference>
<evidence type="ECO:0000256" key="4">
    <source>
        <dbReference type="ARBA" id="ARBA00022840"/>
    </source>
</evidence>
<feature type="domain" description="ABC transporter" evidence="9">
    <location>
        <begin position="956"/>
        <end position="1216"/>
    </location>
</feature>